<dbReference type="PANTHER" id="PTHR43098">
    <property type="entry name" value="L-ORNITHINE N(5)-MONOOXYGENASE-RELATED"/>
    <property type="match status" value="1"/>
</dbReference>
<keyword evidence="5" id="KW-0521">NADP</keyword>
<gene>
    <name evidence="7" type="ORF">L207DRAFT_509228</name>
</gene>
<dbReference type="GO" id="GO:0016491">
    <property type="term" value="F:oxidoreductase activity"/>
    <property type="evidence" value="ECO:0007669"/>
    <property type="project" value="UniProtKB-KW"/>
</dbReference>
<dbReference type="InterPro" id="IPR050775">
    <property type="entry name" value="FAD-binding_Monooxygenases"/>
</dbReference>
<dbReference type="Proteomes" id="UP000235786">
    <property type="component" value="Unassembled WGS sequence"/>
</dbReference>
<protein>
    <submittedName>
        <fullName evidence="7">FAD/NAD(P)-binding domain-containing protein</fullName>
    </submittedName>
</protein>
<keyword evidence="3" id="KW-0285">Flavoprotein</keyword>
<evidence type="ECO:0000256" key="6">
    <source>
        <dbReference type="ARBA" id="ARBA00023002"/>
    </source>
</evidence>
<keyword evidence="4" id="KW-0274">FAD</keyword>
<evidence type="ECO:0000313" key="7">
    <source>
        <dbReference type="EMBL" id="PMD44487.1"/>
    </source>
</evidence>
<evidence type="ECO:0000256" key="2">
    <source>
        <dbReference type="ARBA" id="ARBA00010139"/>
    </source>
</evidence>
<keyword evidence="8" id="KW-1185">Reference proteome</keyword>
<evidence type="ECO:0000256" key="3">
    <source>
        <dbReference type="ARBA" id="ARBA00022630"/>
    </source>
</evidence>
<evidence type="ECO:0000256" key="5">
    <source>
        <dbReference type="ARBA" id="ARBA00022857"/>
    </source>
</evidence>
<dbReference type="Gene3D" id="3.50.50.60">
    <property type="entry name" value="FAD/NAD(P)-binding domain"/>
    <property type="match status" value="2"/>
</dbReference>
<dbReference type="AlphaFoldDB" id="A0A2J6S187"/>
<organism evidence="7 8">
    <name type="scientific">Hyaloscypha variabilis (strain UAMH 11265 / GT02V1 / F)</name>
    <name type="common">Meliniomyces variabilis</name>
    <dbReference type="NCBI Taxonomy" id="1149755"/>
    <lineage>
        <taxon>Eukaryota</taxon>
        <taxon>Fungi</taxon>
        <taxon>Dikarya</taxon>
        <taxon>Ascomycota</taxon>
        <taxon>Pezizomycotina</taxon>
        <taxon>Leotiomycetes</taxon>
        <taxon>Helotiales</taxon>
        <taxon>Hyaloscyphaceae</taxon>
        <taxon>Hyaloscypha</taxon>
        <taxon>Hyaloscypha variabilis</taxon>
    </lineage>
</organism>
<proteinExistence type="inferred from homology"/>
<keyword evidence="6" id="KW-0560">Oxidoreductase</keyword>
<comment type="cofactor">
    <cofactor evidence="1">
        <name>FAD</name>
        <dbReference type="ChEBI" id="CHEBI:57692"/>
    </cofactor>
</comment>
<comment type="similarity">
    <text evidence="2">Belongs to the FAD-binding monooxygenase family.</text>
</comment>
<accession>A0A2J6S187</accession>
<dbReference type="SUPFAM" id="SSF51905">
    <property type="entry name" value="FAD/NAD(P)-binding domain"/>
    <property type="match status" value="1"/>
</dbReference>
<evidence type="ECO:0000313" key="8">
    <source>
        <dbReference type="Proteomes" id="UP000235786"/>
    </source>
</evidence>
<name>A0A2J6S187_HYAVF</name>
<reference evidence="7 8" key="1">
    <citation type="submission" date="2016-04" db="EMBL/GenBank/DDBJ databases">
        <title>A degradative enzymes factory behind the ericoid mycorrhizal symbiosis.</title>
        <authorList>
            <consortium name="DOE Joint Genome Institute"/>
            <person name="Martino E."/>
            <person name="Morin E."/>
            <person name="Grelet G."/>
            <person name="Kuo A."/>
            <person name="Kohler A."/>
            <person name="Daghino S."/>
            <person name="Barry K."/>
            <person name="Choi C."/>
            <person name="Cichocki N."/>
            <person name="Clum A."/>
            <person name="Copeland A."/>
            <person name="Hainaut M."/>
            <person name="Haridas S."/>
            <person name="Labutti K."/>
            <person name="Lindquist E."/>
            <person name="Lipzen A."/>
            <person name="Khouja H.-R."/>
            <person name="Murat C."/>
            <person name="Ohm R."/>
            <person name="Olson A."/>
            <person name="Spatafora J."/>
            <person name="Veneault-Fourrey C."/>
            <person name="Henrissat B."/>
            <person name="Grigoriev I."/>
            <person name="Martin F."/>
            <person name="Perotto S."/>
        </authorList>
    </citation>
    <scope>NUCLEOTIDE SEQUENCE [LARGE SCALE GENOMIC DNA]</scope>
    <source>
        <strain evidence="7 8">F</strain>
    </source>
</reference>
<dbReference type="Pfam" id="PF13450">
    <property type="entry name" value="NAD_binding_8"/>
    <property type="match status" value="1"/>
</dbReference>
<dbReference type="EMBL" id="KZ613941">
    <property type="protein sequence ID" value="PMD44487.1"/>
    <property type="molecule type" value="Genomic_DNA"/>
</dbReference>
<dbReference type="OrthoDB" id="66881at2759"/>
<dbReference type="PANTHER" id="PTHR43098:SF2">
    <property type="entry name" value="FAD-BINDING MONOOXYGENASE AUSB-RELATED"/>
    <property type="match status" value="1"/>
</dbReference>
<dbReference type="InterPro" id="IPR036188">
    <property type="entry name" value="FAD/NAD-bd_sf"/>
</dbReference>
<evidence type="ECO:0000256" key="4">
    <source>
        <dbReference type="ARBA" id="ARBA00022827"/>
    </source>
</evidence>
<evidence type="ECO:0000256" key="1">
    <source>
        <dbReference type="ARBA" id="ARBA00001974"/>
    </source>
</evidence>
<sequence length="647" mass="72177">MAKLDASEISASAIADIEAKYNTERDKRLKERPQGEAQFIDLTTSSKFKHLQDDPWVSPDEHTSVPVTINISDPIKYLIVGAGYSGLLFAVRLLDAGAKLEELVIVDSAGGYGGVWYWNRYPGLMCDVESYIYMPLLEETGYMPKHKYSYGPELRGQANRIADKWNLRGRTLFRQQTKQMNWDAGKNEWIVKTQFAGDKPDLDLELHVKYVLLAGGQATRPKIPVVEGFDTFKGHIFHTSRWDYGYTGGSNGEVKPEMAKLKDKTVGIIGTGATAVQAIPELAKYAKQLFVIQRTPSSIDVRNQRETDPEEWKNITGKKDWWWNRNVNFAEILHRTQPQPVVNMVSDSWIVGNPSYCTAWGYDNVVTPDQVSEYVKKLHVDDIPRAERLRKRVDEIVEDKETAQNLKHWYPTWCKRPCFHDDFLPAFNKPNVTLVDTDGRGVDRITEKGVVVNGIEYELDLLILSTGYKVLGGSTNMSPAYRFGISITGKDGLDMDAAYQEEISTLHGLCRAGFPNLFFAGASQASLTANQIMSMDTFAKHIGYVIIEGQRKAGTAGAIIESTQAAQDDWGDQVAAVALGMSGMGGCTPNYLNLEGELDKLLSLGPEVQAKMMRGQIWGRGINHYVGVLDKWRSDGGLRGLDIKAAA</sequence>